<gene>
    <name evidence="2" type="ORF">GMORB2_0680</name>
</gene>
<keyword evidence="3" id="KW-1185">Reference proteome</keyword>
<evidence type="ECO:0000259" key="1">
    <source>
        <dbReference type="Pfam" id="PF03061"/>
    </source>
</evidence>
<reference evidence="2" key="1">
    <citation type="submission" date="2020-03" db="EMBL/GenBank/DDBJ databases">
        <title>Site-based positive gene gene selection in Geosmithia morbida across the United States reveals a broad range of putative effectors and factors for local host and environmental adapation.</title>
        <authorList>
            <person name="Onufrak A."/>
            <person name="Murdoch R.W."/>
            <person name="Gazis R."/>
            <person name="Huff M."/>
            <person name="Staton M."/>
            <person name="Klingeman W."/>
            <person name="Hadziabdic D."/>
        </authorList>
    </citation>
    <scope>NUCLEOTIDE SEQUENCE</scope>
    <source>
        <strain evidence="2">1262</strain>
    </source>
</reference>
<dbReference type="AlphaFoldDB" id="A0A9P4Z474"/>
<dbReference type="Proteomes" id="UP000749293">
    <property type="component" value="Unassembled WGS sequence"/>
</dbReference>
<dbReference type="InterPro" id="IPR006683">
    <property type="entry name" value="Thioestr_dom"/>
</dbReference>
<accession>A0A9P4Z474</accession>
<dbReference type="RefSeq" id="XP_035325595.1">
    <property type="nucleotide sequence ID" value="XM_035462665.1"/>
</dbReference>
<dbReference type="OrthoDB" id="506431at2759"/>
<feature type="domain" description="Thioesterase" evidence="1">
    <location>
        <begin position="121"/>
        <end position="200"/>
    </location>
</feature>
<proteinExistence type="predicted"/>
<name>A0A9P4Z474_9HYPO</name>
<dbReference type="SUPFAM" id="SSF54637">
    <property type="entry name" value="Thioesterase/thiol ester dehydrase-isomerase"/>
    <property type="match status" value="1"/>
</dbReference>
<dbReference type="InterPro" id="IPR052061">
    <property type="entry name" value="PTE-AB_protein"/>
</dbReference>
<protein>
    <submittedName>
        <fullName evidence="2">Thioesterase superfamily</fullName>
    </submittedName>
</protein>
<dbReference type="PANTHER" id="PTHR47260:SF1">
    <property type="entry name" value="UPF0644 PROTEIN PB2B4.06"/>
    <property type="match status" value="1"/>
</dbReference>
<dbReference type="InterPro" id="IPR029069">
    <property type="entry name" value="HotDog_dom_sf"/>
</dbReference>
<dbReference type="EMBL" id="JAANYQ010000001">
    <property type="protein sequence ID" value="KAF4126943.1"/>
    <property type="molecule type" value="Genomic_DNA"/>
</dbReference>
<dbReference type="Pfam" id="PF03061">
    <property type="entry name" value="4HBT"/>
    <property type="match status" value="1"/>
</dbReference>
<dbReference type="CDD" id="cd03443">
    <property type="entry name" value="PaaI_thioesterase"/>
    <property type="match status" value="1"/>
</dbReference>
<evidence type="ECO:0000313" key="3">
    <source>
        <dbReference type="Proteomes" id="UP000749293"/>
    </source>
</evidence>
<dbReference type="GeneID" id="55966910"/>
<dbReference type="Gene3D" id="3.10.129.10">
    <property type="entry name" value="Hotdog Thioesterase"/>
    <property type="match status" value="1"/>
</dbReference>
<dbReference type="PANTHER" id="PTHR47260">
    <property type="entry name" value="UPF0644 PROTEIN PB2B4.06"/>
    <property type="match status" value="1"/>
</dbReference>
<organism evidence="2 3">
    <name type="scientific">Geosmithia morbida</name>
    <dbReference type="NCBI Taxonomy" id="1094350"/>
    <lineage>
        <taxon>Eukaryota</taxon>
        <taxon>Fungi</taxon>
        <taxon>Dikarya</taxon>
        <taxon>Ascomycota</taxon>
        <taxon>Pezizomycotina</taxon>
        <taxon>Sordariomycetes</taxon>
        <taxon>Hypocreomycetidae</taxon>
        <taxon>Hypocreales</taxon>
        <taxon>Bionectriaceae</taxon>
        <taxon>Geosmithia</taxon>
    </lineage>
</organism>
<comment type="caution">
    <text evidence="2">The sequence shown here is derived from an EMBL/GenBank/DDBJ whole genome shotgun (WGS) entry which is preliminary data.</text>
</comment>
<sequence>MAPRTPVRTVIPTVIADPPDTPEDLYSSNLNFFLQTPWTASIIRSDDAVPLILQCRNPKSPLHDQLFGTTLLPDQAIPHMLSVMHLGGREQRKQQLDDPGRPIRSVSTLYHVGHGLTGGPGVLHGGMMTAMVDEAMGALTEVNSALGKTAEAFNGFSVTGALEVKFLRPIFTGTTVVVRARLGRVERRKARVTCEKKKKKKKNKNKKKNRGYVCWRQWPCVRVMKSIANDEITQKKRKRYVRR</sequence>
<evidence type="ECO:0000313" key="2">
    <source>
        <dbReference type="EMBL" id="KAF4126943.1"/>
    </source>
</evidence>